<comment type="subcellular location">
    <subcellularLocation>
        <location evidence="10 11">Cytoplasm</location>
    </subcellularLocation>
</comment>
<feature type="binding site" evidence="10">
    <location>
        <position position="274"/>
    </location>
    <ligand>
        <name>ATP</name>
        <dbReference type="ChEBI" id="CHEBI:30616"/>
        <note>ligand shared between two neighboring subunits</note>
    </ligand>
</feature>
<dbReference type="PROSITE" id="PS00376">
    <property type="entry name" value="ADOMET_SYNTHASE_1"/>
    <property type="match status" value="1"/>
</dbReference>
<feature type="binding site" evidence="10">
    <location>
        <position position="247"/>
    </location>
    <ligand>
        <name>ATP</name>
        <dbReference type="ChEBI" id="CHEBI:30616"/>
        <note>ligand shared between two neighboring subunits</note>
    </ligand>
</feature>
<comment type="subunit">
    <text evidence="10">Homotetramer; dimer of dimers.</text>
</comment>
<proteinExistence type="inferred from homology"/>
<evidence type="ECO:0000256" key="8">
    <source>
        <dbReference type="ARBA" id="ARBA00022842"/>
    </source>
</evidence>
<keyword evidence="3 10" id="KW-0554">One-carbon metabolism</keyword>
<evidence type="ECO:0000256" key="11">
    <source>
        <dbReference type="RuleBase" id="RU000542"/>
    </source>
</evidence>
<feature type="binding site" description="in other chain" evidence="10">
    <location>
        <begin position="171"/>
        <end position="173"/>
    </location>
    <ligand>
        <name>ATP</name>
        <dbReference type="ChEBI" id="CHEBI:30616"/>
        <note>ligand shared between two neighboring subunits</note>
    </ligand>
</feature>
<dbReference type="SUPFAM" id="SSF55973">
    <property type="entry name" value="S-adenosylmethionine synthetase"/>
    <property type="match status" value="3"/>
</dbReference>
<evidence type="ECO:0000256" key="1">
    <source>
        <dbReference type="ARBA" id="ARBA00005224"/>
    </source>
</evidence>
<evidence type="ECO:0000313" key="17">
    <source>
        <dbReference type="Proteomes" id="UP000680588"/>
    </source>
</evidence>
<keyword evidence="10" id="KW-0963">Cytoplasm</keyword>
<dbReference type="NCBIfam" id="TIGR01034">
    <property type="entry name" value="metK"/>
    <property type="match status" value="1"/>
</dbReference>
<comment type="caution">
    <text evidence="10">Lacks conserved residue(s) required for the propagation of feature annotation.</text>
</comment>
<accession>A0A975S8X0</accession>
<sequence>MRLFTSESVTEGHPDKICDQISDAILDGLLKVDPESRVAVETLVTTGLVHVAGEVTTEGYVEIPQLVRDTILGIGYDSSANGFDGARCGVSVSIGQQSPEIASRVFNSVENRAGTGDPLDAQGAGDQGIMFGYASDETSVLMPTPIWLAHRLSERLTAVRKDGTLGYLRPDGKTQVTIGYDGDRPVSVDSVVISSQHAADVELEQLRADLATHVIKPVLAGTDLDTSRVNHIVNPGGTFVIGGPVGDAGLTGRKIIVDTYGGFARHGGGAFSGKDPSKVDRSAAYAMRWVAKNVVAAGLARRAEIQVAYAIGMAHPVGIYVETFGTETVDPVRIAQAIEEVFDLRPLGIINALDLKRPIYQKTAANGHFGREDDEFTWERKDRAGDLRSYFNA</sequence>
<comment type="pathway">
    <text evidence="1 10">Amino-acid biosynthesis; S-adenosyl-L-methionine biosynthesis; S-adenosyl-L-methionine from L-methionine: step 1/1.</text>
</comment>
<dbReference type="EC" id="2.5.1.6" evidence="10"/>
<dbReference type="InterPro" id="IPR022628">
    <property type="entry name" value="S-AdoMet_synt_N"/>
</dbReference>
<evidence type="ECO:0000256" key="3">
    <source>
        <dbReference type="ARBA" id="ARBA00022563"/>
    </source>
</evidence>
<dbReference type="GO" id="GO:0004478">
    <property type="term" value="F:methionine adenosyltransferase activity"/>
    <property type="evidence" value="ECO:0007669"/>
    <property type="project" value="UniProtKB-UniRule"/>
</dbReference>
<feature type="binding site" description="in other chain" evidence="10">
    <location>
        <position position="54"/>
    </location>
    <ligand>
        <name>L-methionine</name>
        <dbReference type="ChEBI" id="CHEBI:57844"/>
        <note>ligand shared between two neighboring subunits</note>
    </ligand>
</feature>
<dbReference type="CDD" id="cd18079">
    <property type="entry name" value="S-AdoMet_synt"/>
    <property type="match status" value="1"/>
</dbReference>
<dbReference type="PIRSF" id="PIRSF000497">
    <property type="entry name" value="MAT"/>
    <property type="match status" value="1"/>
</dbReference>
<evidence type="ECO:0000256" key="10">
    <source>
        <dbReference type="HAMAP-Rule" id="MF_00086"/>
    </source>
</evidence>
<feature type="binding site" description="in other chain" evidence="10">
    <location>
        <position position="97"/>
    </location>
    <ligand>
        <name>L-methionine</name>
        <dbReference type="ChEBI" id="CHEBI:57844"/>
        <note>ligand shared between two neighboring subunits</note>
    </ligand>
</feature>
<feature type="binding site" evidence="10">
    <location>
        <position position="247"/>
    </location>
    <ligand>
        <name>L-methionine</name>
        <dbReference type="ChEBI" id="CHEBI:57844"/>
        <note>ligand shared between two neighboring subunits</note>
    </ligand>
</feature>
<feature type="binding site" description="in other chain" evidence="10">
    <location>
        <position position="278"/>
    </location>
    <ligand>
        <name>L-methionine</name>
        <dbReference type="ChEBI" id="CHEBI:57844"/>
        <note>ligand shared between two neighboring subunits</note>
    </ligand>
</feature>
<gene>
    <name evidence="10 16" type="primary">metK</name>
    <name evidence="16" type="ORF">KG104_10565</name>
</gene>
<comment type="cofactor">
    <cofactor evidence="10">
        <name>K(+)</name>
        <dbReference type="ChEBI" id="CHEBI:29103"/>
    </cofactor>
    <text evidence="10">Binds 1 potassium ion per subunit.</text>
</comment>
<dbReference type="Gene3D" id="3.30.300.10">
    <property type="match status" value="3"/>
</dbReference>
<comment type="function">
    <text evidence="10">Catalyzes the formation of S-adenosylmethionine (AdoMet) from methionine and ATP. The overall synthetic reaction is composed of two sequential steps, AdoMet formation and the subsequent tripolyphosphate hydrolysis which occurs prior to release of AdoMet from the enzyme.</text>
</comment>
<dbReference type="InterPro" id="IPR022629">
    <property type="entry name" value="S-AdoMet_synt_central"/>
</dbReference>
<dbReference type="PROSITE" id="PS00377">
    <property type="entry name" value="ADOMET_SYNTHASE_2"/>
    <property type="match status" value="1"/>
</dbReference>
<evidence type="ECO:0000256" key="12">
    <source>
        <dbReference type="RuleBase" id="RU004462"/>
    </source>
</evidence>
<evidence type="ECO:0000259" key="14">
    <source>
        <dbReference type="Pfam" id="PF02772"/>
    </source>
</evidence>
<feature type="domain" description="S-adenosylmethionine synthetase C-terminal" evidence="15">
    <location>
        <begin position="241"/>
        <end position="380"/>
    </location>
</feature>
<keyword evidence="6 10" id="KW-0547">Nucleotide-binding</keyword>
<keyword evidence="5 10" id="KW-0479">Metal-binding</keyword>
<evidence type="ECO:0000256" key="4">
    <source>
        <dbReference type="ARBA" id="ARBA00022679"/>
    </source>
</evidence>
<feature type="binding site" evidence="10">
    <location>
        <position position="41"/>
    </location>
    <ligand>
        <name>K(+)</name>
        <dbReference type="ChEBI" id="CHEBI:29103"/>
    </ligand>
</feature>
<keyword evidence="9 10" id="KW-0630">Potassium</keyword>
<dbReference type="HAMAP" id="MF_00086">
    <property type="entry name" value="S_AdoMet_synth1"/>
    <property type="match status" value="1"/>
</dbReference>
<protein>
    <recommendedName>
        <fullName evidence="10">S-adenosylmethionine synthase</fullName>
        <shortName evidence="10">AdoMet synthase</shortName>
        <ecNumber evidence="10">2.5.1.6</ecNumber>
    </recommendedName>
    <alternativeName>
        <fullName evidence="10">MAT</fullName>
    </alternativeName>
    <alternativeName>
        <fullName evidence="10">Methionine adenosyltransferase</fullName>
    </alternativeName>
</protein>
<dbReference type="GO" id="GO:0006730">
    <property type="term" value="P:one-carbon metabolic process"/>
    <property type="evidence" value="ECO:0007669"/>
    <property type="project" value="UniProtKB-KW"/>
</dbReference>
<dbReference type="KEGG" id="asun:KG104_10565"/>
<feature type="domain" description="S-adenosylmethionine synthetase N-terminal" evidence="13">
    <location>
        <begin position="3"/>
        <end position="99"/>
    </location>
</feature>
<dbReference type="InterPro" id="IPR002133">
    <property type="entry name" value="S-AdoMet_synthetase"/>
</dbReference>
<feature type="binding site" description="in other chain" evidence="10">
    <location>
        <position position="13"/>
    </location>
    <ligand>
        <name>ATP</name>
        <dbReference type="ChEBI" id="CHEBI:30616"/>
        <note>ligand shared between two neighboring subunits</note>
    </ligand>
</feature>
<feature type="domain" description="S-adenosylmethionine synthetase central" evidence="14">
    <location>
        <begin position="122"/>
        <end position="239"/>
    </location>
</feature>
<keyword evidence="8 10" id="KW-0460">Magnesium</keyword>
<dbReference type="EMBL" id="CP076456">
    <property type="protein sequence ID" value="QWQ38010.1"/>
    <property type="molecule type" value="Genomic_DNA"/>
</dbReference>
<dbReference type="GO" id="GO:0005524">
    <property type="term" value="F:ATP binding"/>
    <property type="evidence" value="ECO:0007669"/>
    <property type="project" value="UniProtKB-UniRule"/>
</dbReference>
<feature type="binding site" evidence="10">
    <location>
        <position position="270"/>
    </location>
    <ligand>
        <name>ATP</name>
        <dbReference type="ChEBI" id="CHEBI:30616"/>
        <note>ligand shared between two neighboring subunits</note>
    </ligand>
</feature>
<dbReference type="Pfam" id="PF00438">
    <property type="entry name" value="S-AdoMet_synt_N"/>
    <property type="match status" value="1"/>
</dbReference>
<evidence type="ECO:0000256" key="9">
    <source>
        <dbReference type="ARBA" id="ARBA00022958"/>
    </source>
</evidence>
<keyword evidence="4 10" id="KW-0808">Transferase</keyword>
<dbReference type="GO" id="GO:0005737">
    <property type="term" value="C:cytoplasm"/>
    <property type="evidence" value="ECO:0007669"/>
    <property type="project" value="UniProtKB-SubCell"/>
</dbReference>
<evidence type="ECO:0000259" key="13">
    <source>
        <dbReference type="Pfam" id="PF00438"/>
    </source>
</evidence>
<dbReference type="GO" id="GO:0000287">
    <property type="term" value="F:magnesium ion binding"/>
    <property type="evidence" value="ECO:0007669"/>
    <property type="project" value="UniProtKB-UniRule"/>
</dbReference>
<organism evidence="16 17">
    <name type="scientific">Arthrobacter sunyaminii</name>
    <dbReference type="NCBI Taxonomy" id="2816859"/>
    <lineage>
        <taxon>Bacteria</taxon>
        <taxon>Bacillati</taxon>
        <taxon>Actinomycetota</taxon>
        <taxon>Actinomycetes</taxon>
        <taxon>Micrococcales</taxon>
        <taxon>Micrococcaceae</taxon>
        <taxon>Arthrobacter</taxon>
    </lineage>
</organism>
<comment type="catalytic activity">
    <reaction evidence="10">
        <text>L-methionine + ATP + H2O = S-adenosyl-L-methionine + phosphate + diphosphate</text>
        <dbReference type="Rhea" id="RHEA:21080"/>
        <dbReference type="ChEBI" id="CHEBI:15377"/>
        <dbReference type="ChEBI" id="CHEBI:30616"/>
        <dbReference type="ChEBI" id="CHEBI:33019"/>
        <dbReference type="ChEBI" id="CHEBI:43474"/>
        <dbReference type="ChEBI" id="CHEBI:57844"/>
        <dbReference type="ChEBI" id="CHEBI:59789"/>
        <dbReference type="EC" id="2.5.1.6"/>
    </reaction>
</comment>
<evidence type="ECO:0000256" key="6">
    <source>
        <dbReference type="ARBA" id="ARBA00022741"/>
    </source>
</evidence>
<dbReference type="FunFam" id="3.30.300.10:FF:000003">
    <property type="entry name" value="S-adenosylmethionine synthase"/>
    <property type="match status" value="1"/>
</dbReference>
<evidence type="ECO:0000256" key="7">
    <source>
        <dbReference type="ARBA" id="ARBA00022840"/>
    </source>
</evidence>
<dbReference type="AlphaFoldDB" id="A0A975S8X0"/>
<feature type="region of interest" description="Flexible loop" evidence="10">
    <location>
        <begin position="97"/>
        <end position="107"/>
    </location>
</feature>
<dbReference type="InterPro" id="IPR022630">
    <property type="entry name" value="S-AdoMet_synt_C"/>
</dbReference>
<dbReference type="InterPro" id="IPR022636">
    <property type="entry name" value="S-AdoMet_synthetase_sfam"/>
</dbReference>
<name>A0A975S8X0_9MICC</name>
<comment type="cofactor">
    <cofactor evidence="10">
        <name>Mg(2+)</name>
        <dbReference type="ChEBI" id="CHEBI:18420"/>
    </cofactor>
    <text evidence="10">Binds 2 divalent ions per subunit.</text>
</comment>
<dbReference type="InterPro" id="IPR022631">
    <property type="entry name" value="ADOMET_SYNTHASE_CS"/>
</dbReference>
<dbReference type="PANTHER" id="PTHR11964">
    <property type="entry name" value="S-ADENOSYLMETHIONINE SYNTHETASE"/>
    <property type="match status" value="1"/>
</dbReference>
<reference evidence="16" key="1">
    <citation type="submission" date="2021-06" db="EMBL/GenBank/DDBJ databases">
        <title>Novel species in genus Arthrobacter.</title>
        <authorList>
            <person name="Zhang G."/>
        </authorList>
    </citation>
    <scope>NUCLEOTIDE SEQUENCE</scope>
    <source>
        <strain evidence="16">Zg-ZUI122</strain>
    </source>
</reference>
<keyword evidence="17" id="KW-1185">Reference proteome</keyword>
<evidence type="ECO:0000313" key="16">
    <source>
        <dbReference type="EMBL" id="QWQ38010.1"/>
    </source>
</evidence>
<evidence type="ECO:0000259" key="15">
    <source>
        <dbReference type="Pfam" id="PF02773"/>
    </source>
</evidence>
<feature type="binding site" description="in other chain" evidence="10">
    <location>
        <begin position="253"/>
        <end position="254"/>
    </location>
    <ligand>
        <name>ATP</name>
        <dbReference type="ChEBI" id="CHEBI:30616"/>
        <note>ligand shared between two neighboring subunits</note>
    </ligand>
</feature>
<keyword evidence="7 10" id="KW-0067">ATP-binding</keyword>
<comment type="similarity">
    <text evidence="2 10 12">Belongs to the AdoMet synthase family.</text>
</comment>
<feature type="binding site" evidence="10">
    <location>
        <position position="15"/>
    </location>
    <ligand>
        <name>Mg(2+)</name>
        <dbReference type="ChEBI" id="CHEBI:18420"/>
    </ligand>
</feature>
<dbReference type="Proteomes" id="UP000680588">
    <property type="component" value="Chromosome"/>
</dbReference>
<dbReference type="Pfam" id="PF02773">
    <property type="entry name" value="S-AdoMet_synt_C"/>
    <property type="match status" value="1"/>
</dbReference>
<evidence type="ECO:0000256" key="5">
    <source>
        <dbReference type="ARBA" id="ARBA00022723"/>
    </source>
</evidence>
<dbReference type="GO" id="GO:0006556">
    <property type="term" value="P:S-adenosylmethionine biosynthetic process"/>
    <property type="evidence" value="ECO:0007669"/>
    <property type="project" value="UniProtKB-UniRule"/>
</dbReference>
<evidence type="ECO:0000256" key="2">
    <source>
        <dbReference type="ARBA" id="ARBA00009685"/>
    </source>
</evidence>
<dbReference type="Pfam" id="PF02772">
    <property type="entry name" value="S-AdoMet_synt_M"/>
    <property type="match status" value="1"/>
</dbReference>